<dbReference type="InterPro" id="IPR043153">
    <property type="entry name" value="DENN_C"/>
</dbReference>
<dbReference type="SMART" id="SM00801">
    <property type="entry name" value="dDENN"/>
    <property type="match status" value="1"/>
</dbReference>
<dbReference type="FunFam" id="1.25.40.10:FF:000042">
    <property type="entry name" value="C-myc promoter-binding protein isoform X1"/>
    <property type="match status" value="1"/>
</dbReference>
<keyword evidence="7" id="KW-1185">Reference proteome</keyword>
<feature type="repeat" description="PPR" evidence="3">
    <location>
        <begin position="843"/>
        <end position="877"/>
    </location>
</feature>
<dbReference type="InterPro" id="IPR005112">
    <property type="entry name" value="dDENN_dom"/>
</dbReference>
<feature type="region of interest" description="Disordered" evidence="4">
    <location>
        <begin position="1264"/>
        <end position="1341"/>
    </location>
</feature>
<dbReference type="InterPro" id="IPR011990">
    <property type="entry name" value="TPR-like_helical_dom_sf"/>
</dbReference>
<dbReference type="SMART" id="SM00800">
    <property type="entry name" value="uDENN"/>
    <property type="match status" value="1"/>
</dbReference>
<evidence type="ECO:0000313" key="8">
    <source>
        <dbReference type="RefSeq" id="XP_032834324.1"/>
    </source>
</evidence>
<feature type="compositionally biased region" description="Polar residues" evidence="4">
    <location>
        <begin position="1300"/>
        <end position="1324"/>
    </location>
</feature>
<feature type="compositionally biased region" description="Pro residues" evidence="4">
    <location>
        <begin position="1643"/>
        <end position="1655"/>
    </location>
</feature>
<dbReference type="InterPro" id="IPR023341">
    <property type="entry name" value="MABP"/>
</dbReference>
<dbReference type="Proteomes" id="UP001318040">
    <property type="component" value="Chromosome 1"/>
</dbReference>
<accession>A0AAJ7UDJ9</accession>
<dbReference type="GO" id="GO:0032483">
    <property type="term" value="P:regulation of Rab protein signal transduction"/>
    <property type="evidence" value="ECO:0007669"/>
    <property type="project" value="TreeGrafter"/>
</dbReference>
<feature type="region of interest" description="Disordered" evidence="4">
    <location>
        <begin position="1202"/>
        <end position="1232"/>
    </location>
</feature>
<dbReference type="Pfam" id="PF02141">
    <property type="entry name" value="DENN"/>
    <property type="match status" value="1"/>
</dbReference>
<dbReference type="FunFam" id="2.100.10.50:FF:000001">
    <property type="entry name" value="DENN domain containing 4C"/>
    <property type="match status" value="1"/>
</dbReference>
<dbReference type="InterPro" id="IPR037516">
    <property type="entry name" value="Tripartite_DENN"/>
</dbReference>
<dbReference type="RefSeq" id="XP_032834324.1">
    <property type="nucleotide sequence ID" value="XM_032978433.1"/>
</dbReference>
<protein>
    <submittedName>
        <fullName evidence="8">C-myc promoter-binding protein-like isoform X3</fullName>
    </submittedName>
</protein>
<keyword evidence="2" id="KW-0344">Guanine-nucleotide releasing factor</keyword>
<keyword evidence="1" id="KW-0597">Phosphoprotein</keyword>
<feature type="region of interest" description="Disordered" evidence="4">
    <location>
        <begin position="1639"/>
        <end position="1675"/>
    </location>
</feature>
<dbReference type="GO" id="GO:0031410">
    <property type="term" value="C:cytoplasmic vesicle"/>
    <property type="evidence" value="ECO:0007669"/>
    <property type="project" value="TreeGrafter"/>
</dbReference>
<feature type="domain" description="UDENN" evidence="5">
    <location>
        <begin position="228"/>
        <end position="672"/>
    </location>
</feature>
<feature type="compositionally biased region" description="Low complexity" evidence="4">
    <location>
        <begin position="941"/>
        <end position="950"/>
    </location>
</feature>
<evidence type="ECO:0000259" key="6">
    <source>
        <dbReference type="PROSITE" id="PS51498"/>
    </source>
</evidence>
<name>A0AAJ7UDJ9_PETMA</name>
<evidence type="ECO:0000256" key="1">
    <source>
        <dbReference type="ARBA" id="ARBA00022553"/>
    </source>
</evidence>
<dbReference type="GO" id="GO:0005085">
    <property type="term" value="F:guanyl-nucleotide exchange factor activity"/>
    <property type="evidence" value="ECO:0007669"/>
    <property type="project" value="UniProtKB-KW"/>
</dbReference>
<feature type="compositionally biased region" description="Polar residues" evidence="4">
    <location>
        <begin position="1456"/>
        <end position="1468"/>
    </location>
</feature>
<dbReference type="PANTHER" id="PTHR12296">
    <property type="entry name" value="DENN DOMAIN-CONTAINING PROTEIN 4"/>
    <property type="match status" value="1"/>
</dbReference>
<evidence type="ECO:0000313" key="7">
    <source>
        <dbReference type="Proteomes" id="UP001318040"/>
    </source>
</evidence>
<dbReference type="Gene3D" id="3.40.50.11500">
    <property type="match status" value="1"/>
</dbReference>
<dbReference type="SMART" id="SM00799">
    <property type="entry name" value="DENN"/>
    <property type="match status" value="1"/>
</dbReference>
<evidence type="ECO:0000256" key="3">
    <source>
        <dbReference type="PROSITE-ProRule" id="PRU00708"/>
    </source>
</evidence>
<dbReference type="Gene3D" id="2.100.10.50">
    <property type="match status" value="1"/>
</dbReference>
<gene>
    <name evidence="8" type="primary">LOC116956544</name>
</gene>
<feature type="region of interest" description="Disordered" evidence="4">
    <location>
        <begin position="929"/>
        <end position="963"/>
    </location>
</feature>
<feature type="region of interest" description="Disordered" evidence="4">
    <location>
        <begin position="994"/>
        <end position="1107"/>
    </location>
</feature>
<feature type="compositionally biased region" description="Basic and acidic residues" evidence="4">
    <location>
        <begin position="1011"/>
        <end position="1064"/>
    </location>
</feature>
<dbReference type="InterPro" id="IPR001194">
    <property type="entry name" value="cDENN_dom"/>
</dbReference>
<dbReference type="InterPro" id="IPR002885">
    <property type="entry name" value="PPR_rpt"/>
</dbReference>
<proteinExistence type="predicted"/>
<evidence type="ECO:0000256" key="4">
    <source>
        <dbReference type="SAM" id="MobiDB-lite"/>
    </source>
</evidence>
<feature type="compositionally biased region" description="Polar residues" evidence="4">
    <location>
        <begin position="1216"/>
        <end position="1232"/>
    </location>
</feature>
<dbReference type="Pfam" id="PF03455">
    <property type="entry name" value="dDENN"/>
    <property type="match status" value="1"/>
</dbReference>
<organism evidence="7 8">
    <name type="scientific">Petromyzon marinus</name>
    <name type="common">Sea lamprey</name>
    <dbReference type="NCBI Taxonomy" id="7757"/>
    <lineage>
        <taxon>Eukaryota</taxon>
        <taxon>Metazoa</taxon>
        <taxon>Chordata</taxon>
        <taxon>Craniata</taxon>
        <taxon>Vertebrata</taxon>
        <taxon>Cyclostomata</taxon>
        <taxon>Hyperoartia</taxon>
        <taxon>Petromyzontiformes</taxon>
        <taxon>Petromyzontidae</taxon>
        <taxon>Petromyzon</taxon>
    </lineage>
</organism>
<dbReference type="GO" id="GO:0005829">
    <property type="term" value="C:cytosol"/>
    <property type="evidence" value="ECO:0007669"/>
    <property type="project" value="UniProtKB-ARBA"/>
</dbReference>
<feature type="region of interest" description="Disordered" evidence="4">
    <location>
        <begin position="1435"/>
        <end position="1478"/>
    </location>
</feature>
<evidence type="ECO:0000256" key="2">
    <source>
        <dbReference type="ARBA" id="ARBA00022658"/>
    </source>
</evidence>
<dbReference type="PROSITE" id="PS50211">
    <property type="entry name" value="DENN"/>
    <property type="match status" value="1"/>
</dbReference>
<feature type="domain" description="MABP" evidence="6">
    <location>
        <begin position="77"/>
        <end position="236"/>
    </location>
</feature>
<dbReference type="Pfam" id="PF13041">
    <property type="entry name" value="PPR_2"/>
    <property type="match status" value="1"/>
</dbReference>
<dbReference type="Pfam" id="PF03456">
    <property type="entry name" value="uDENN"/>
    <property type="match status" value="1"/>
</dbReference>
<dbReference type="Gene3D" id="1.25.40.10">
    <property type="entry name" value="Tetratricopeptide repeat domain"/>
    <property type="match status" value="1"/>
</dbReference>
<sequence length="1779" mass="195396">MTSSRSAVRAQRVLKRTSAAEMERLDQRTCSLCSSMLEEKGPRVADYFVLAGLTDTSRPLEEEMSQSDGGPRTARPKAPITDVAVIVKSHGEEVPQGFTCIESTPLGLPADLNHGSLKSPQIYLCYRRGRDKPPLTDLGVLYEWKDRLRPGCELVETTPYGRCANVNNSSAVSQRILLTFRRATDQNAQNTLAVTDICVIVANKGESPPHTFCKVDRNLNSGMWGSDVYLCYKKSLVKSNAIAYKAGLISRYPVGDYESFQLPESVPLFCLPLGATIECWQANTKYPMPIFSTFVLTGSSAEKVYGAAIQFFEAYPGERLTDRQKTQLGMLSAVDHKPIAGKVAHASKSICLLSHWPFFEAFHKFLLFLYRLSVSGPNLIPIEKHISHFMHNTPFPSPQRPRILVQLSPHDSLTLSQPASSPLPLSGASFSMLLVNLGPEHLLALLHAALMENKILIHSLRPAIQTSVAEALVSVIFPFHWQCPYVPLCPLALATVLNAPFPFIVGVDSRYFELYDPPLDIVSVDLDTNTIFQNEEKKGTSWKALPKKPCKILQAGLTRLYQELQMQQQRKDDSLTDVAGVRCRSAHTLEVEIQEAFLRFMASILKGYRSYLRPITQAPSEKATDASSLFDLQGFLKSRDRSYHKFYTQLTKTQMFIRFIEECSFAGDKNASLAFFDDCVEKVDVEHGEETRLVELDESLRGEHTVLVMPPEPPPAPSGPNSEPLASYSYDGFPALQPELLEKPNGGAAYPPSQATPRVVGVPGSPALVTRRTQQEIKLAQKLARKFSAVPNLWAMCLLGNCYSLWFICLPAYAKARHSKLRVLETAYSVLLRMQEHRLECPDEVCYRVLMQVCGQYGRPVLAVKVLFEMKKAGIHPNAITYGYYNKALLESTWPGGNRGGYCLWVRLRNVVRAIACFRQGIKHPRRRSFSSVCDEAGQDSSSHGSTESSGDIPPSGQLPANSKERPITYICDIAEVAELSTSVSHVAEDSVFVEPTAPGTDGHKHLGNGVKRDQKPSSTKNRTESLKLSRSYSDIEDKRAGSSRRENIHPSHELSRDGQDKELGGSGENWRGSSETVDSSDAEFSRRENTRHKRTSSMPRPVLRTSVSVGCDPLSLLAAEQEDRSVDGRSRLPKAMRRLTEDLHDLQLSAGKSGSDGKVSAHSRARRGLFRRLSMPYLSHQTPSSPETQAAVARSRTLHALPPSMEGSRGRLQSMPCSATGSAGASSLPGTPQWGTARLDALKQAASGMAGVASKLYNRIGILGTPTKDDGKEADSAERRSVTDSDAAEDEEEVRDQASRSNIPQIVSNGLGQSCSSLASMASTDGGRAPSSIGSFPSTRNIPVLTVDRAEPGSPHYASSCSISQRPDVEVRISSCSQCHTCEGLVYDEQIMAGWTADDSNLNTACPFCNSTFVPCLSIEISDRRSCGNSSEWELEQAGSAGPPRGNELMPPVTPTLTRSASTNTPLTEGKPETAGGAAPGLTHTHAVPTGSLPNIFHRRTADSSSEEGLTGATAAADATGPLSVPYLSPMVLRKELERLMEDEGDRTVCSVALLQQHPILFWNLLWYFQRLQLPSHLPALLLLSRLGHSGTQTPQSGGPREGRRVLVHTLWDNRKLHQDLEQPLYVLWDTLVSAEGSPAPDVEPPAAPVPSPGPGSGNASPGKAGQNPGKLNLSRNDLERMEKHIKGNDVYSPICQLLDAWSHRNRNLRRHRSLYRELLFFSLVSMGAENVDINVFDQEYRREHERITTNGGRLLNYDLPPSAAASSCRQAFGELRL</sequence>
<dbReference type="NCBIfam" id="TIGR00756">
    <property type="entry name" value="PPR"/>
    <property type="match status" value="1"/>
</dbReference>
<dbReference type="PANTHER" id="PTHR12296:SF18">
    <property type="entry name" value="DENN DOMAIN-CONTAINING PROTEIN 4B"/>
    <property type="match status" value="1"/>
</dbReference>
<dbReference type="InterPro" id="IPR005113">
    <property type="entry name" value="uDENN_dom"/>
</dbReference>
<dbReference type="PROSITE" id="PS51375">
    <property type="entry name" value="PPR"/>
    <property type="match status" value="1"/>
</dbReference>
<reference evidence="8" key="1">
    <citation type="submission" date="2025-08" db="UniProtKB">
        <authorList>
            <consortium name="RefSeq"/>
        </authorList>
    </citation>
    <scope>IDENTIFICATION</scope>
    <source>
        <tissue evidence="8">Sperm</tissue>
    </source>
</reference>
<feature type="compositionally biased region" description="Basic and acidic residues" evidence="4">
    <location>
        <begin position="1268"/>
        <end position="1284"/>
    </location>
</feature>
<dbReference type="PROSITE" id="PS51498">
    <property type="entry name" value="MABP"/>
    <property type="match status" value="1"/>
</dbReference>
<dbReference type="InterPro" id="IPR051696">
    <property type="entry name" value="DENN_Domain_GEFs"/>
</dbReference>
<evidence type="ECO:0000259" key="5">
    <source>
        <dbReference type="PROSITE" id="PS50211"/>
    </source>
</evidence>